<evidence type="ECO:0000313" key="1">
    <source>
        <dbReference type="EnsemblPlants" id="OMERI11G01370.1"/>
    </source>
</evidence>
<dbReference type="EnsemblPlants" id="OMERI11G01370.1">
    <property type="protein sequence ID" value="OMERI11G01370.1"/>
    <property type="gene ID" value="OMERI11G01370"/>
</dbReference>
<sequence length="75" mass="8292">MVATSSQLIIHDSVSSDMVCAAAASSNDGIVLSMIKNWLRMEVVVVHGAHAPAEALSLLEHGEARVERRWWHAWR</sequence>
<reference evidence="1" key="1">
    <citation type="submission" date="2015-04" db="UniProtKB">
        <authorList>
            <consortium name="EnsemblPlants"/>
        </authorList>
    </citation>
    <scope>IDENTIFICATION</scope>
</reference>
<keyword evidence="2" id="KW-1185">Reference proteome</keyword>
<protein>
    <submittedName>
        <fullName evidence="1">Uncharacterized protein</fullName>
    </submittedName>
</protein>
<dbReference type="HOGENOM" id="CLU_2675225_0_0_1"/>
<name>A0A0E0F1T3_9ORYZ</name>
<dbReference type="Gramene" id="OMERI11G01370.1">
    <property type="protein sequence ID" value="OMERI11G01370.1"/>
    <property type="gene ID" value="OMERI11G01370"/>
</dbReference>
<dbReference type="AlphaFoldDB" id="A0A0E0F1T3"/>
<organism evidence="1">
    <name type="scientific">Oryza meridionalis</name>
    <dbReference type="NCBI Taxonomy" id="40149"/>
    <lineage>
        <taxon>Eukaryota</taxon>
        <taxon>Viridiplantae</taxon>
        <taxon>Streptophyta</taxon>
        <taxon>Embryophyta</taxon>
        <taxon>Tracheophyta</taxon>
        <taxon>Spermatophyta</taxon>
        <taxon>Magnoliopsida</taxon>
        <taxon>Liliopsida</taxon>
        <taxon>Poales</taxon>
        <taxon>Poaceae</taxon>
        <taxon>BOP clade</taxon>
        <taxon>Oryzoideae</taxon>
        <taxon>Oryzeae</taxon>
        <taxon>Oryzinae</taxon>
        <taxon>Oryza</taxon>
    </lineage>
</organism>
<proteinExistence type="predicted"/>
<accession>A0A0E0F1T3</accession>
<evidence type="ECO:0000313" key="2">
    <source>
        <dbReference type="Proteomes" id="UP000008021"/>
    </source>
</evidence>
<dbReference type="Proteomes" id="UP000008021">
    <property type="component" value="Chromosome 11"/>
</dbReference>
<reference evidence="1" key="2">
    <citation type="submission" date="2018-05" db="EMBL/GenBank/DDBJ databases">
        <title>OmerRS3 (Oryza meridionalis Reference Sequence Version 3).</title>
        <authorList>
            <person name="Zhang J."/>
            <person name="Kudrna D."/>
            <person name="Lee S."/>
            <person name="Talag J."/>
            <person name="Welchert J."/>
            <person name="Wing R.A."/>
        </authorList>
    </citation>
    <scope>NUCLEOTIDE SEQUENCE [LARGE SCALE GENOMIC DNA]</scope>
    <source>
        <strain evidence="1">cv. OR44</strain>
    </source>
</reference>